<evidence type="ECO:0000313" key="1">
    <source>
        <dbReference type="EMBL" id="KAK0516356.1"/>
    </source>
</evidence>
<comment type="caution">
    <text evidence="1">The sequence shown here is derived from an EMBL/GenBank/DDBJ whole genome shotgun (WGS) entry which is preliminary data.</text>
</comment>
<name>A0AA39UE96_9LECA</name>
<dbReference type="Proteomes" id="UP001166286">
    <property type="component" value="Unassembled WGS sequence"/>
</dbReference>
<gene>
    <name evidence="1" type="ORF">JMJ35_000959</name>
</gene>
<accession>A0AA39UE96</accession>
<organism evidence="1 2">
    <name type="scientific">Cladonia borealis</name>
    <dbReference type="NCBI Taxonomy" id="184061"/>
    <lineage>
        <taxon>Eukaryota</taxon>
        <taxon>Fungi</taxon>
        <taxon>Dikarya</taxon>
        <taxon>Ascomycota</taxon>
        <taxon>Pezizomycotina</taxon>
        <taxon>Lecanoromycetes</taxon>
        <taxon>OSLEUM clade</taxon>
        <taxon>Lecanoromycetidae</taxon>
        <taxon>Lecanorales</taxon>
        <taxon>Lecanorineae</taxon>
        <taxon>Cladoniaceae</taxon>
        <taxon>Cladonia</taxon>
    </lineage>
</organism>
<dbReference type="AlphaFoldDB" id="A0AA39UE96"/>
<keyword evidence="2" id="KW-1185">Reference proteome</keyword>
<sequence length="87" mass="9423">MSASERDQSPEFTWCDDGGRPLVKPYIQASKFHVGDKVYFNSSGGSREGGPFIIASVPSAGMYTLSLENGQAVRHGEEVEESRLEAA</sequence>
<evidence type="ECO:0000313" key="2">
    <source>
        <dbReference type="Proteomes" id="UP001166286"/>
    </source>
</evidence>
<reference evidence="1" key="1">
    <citation type="submission" date="2023-03" db="EMBL/GenBank/DDBJ databases">
        <title>Complete genome of Cladonia borealis.</title>
        <authorList>
            <person name="Park H."/>
        </authorList>
    </citation>
    <scope>NUCLEOTIDE SEQUENCE</scope>
    <source>
        <strain evidence="1">ANT050790</strain>
    </source>
</reference>
<dbReference type="EMBL" id="JAFEKC020000002">
    <property type="protein sequence ID" value="KAK0516356.1"/>
    <property type="molecule type" value="Genomic_DNA"/>
</dbReference>
<protein>
    <submittedName>
        <fullName evidence="1">Uncharacterized protein</fullName>
    </submittedName>
</protein>
<proteinExistence type="predicted"/>